<dbReference type="KEGG" id="mhu:Mhun_0377"/>
<accession>Q2FLV4</accession>
<dbReference type="eggNOG" id="arCOG03086">
    <property type="taxonomic scope" value="Archaea"/>
</dbReference>
<dbReference type="AlphaFoldDB" id="Q2FLV4"/>
<evidence type="ECO:0000256" key="4">
    <source>
        <dbReference type="ARBA" id="ARBA00022801"/>
    </source>
</evidence>
<dbReference type="SUPFAM" id="SSF54786">
    <property type="entry name" value="YcfA/nrd intein domain"/>
    <property type="match status" value="1"/>
</dbReference>
<keyword evidence="6" id="KW-0346">Stress response</keyword>
<keyword evidence="5" id="KW-0694">RNA-binding</keyword>
<dbReference type="GeneID" id="95969658"/>
<evidence type="ECO:0000256" key="3">
    <source>
        <dbReference type="ARBA" id="ARBA00022759"/>
    </source>
</evidence>
<evidence type="ECO:0000313" key="8">
    <source>
        <dbReference type="Proteomes" id="UP000001941"/>
    </source>
</evidence>
<dbReference type="Gene3D" id="3.30.920.30">
    <property type="entry name" value="Hypothetical protein"/>
    <property type="match status" value="1"/>
</dbReference>
<evidence type="ECO:0000256" key="6">
    <source>
        <dbReference type="ARBA" id="ARBA00023016"/>
    </source>
</evidence>
<dbReference type="HOGENOM" id="CLU_164851_6_4_2"/>
<dbReference type="GO" id="GO:0003729">
    <property type="term" value="F:mRNA binding"/>
    <property type="evidence" value="ECO:0007669"/>
    <property type="project" value="InterPro"/>
</dbReference>
<protein>
    <submittedName>
        <fullName evidence="7">YcfA-like protein</fullName>
    </submittedName>
</protein>
<dbReference type="EnsemblBacteria" id="ABD40143">
    <property type="protein sequence ID" value="ABD40143"/>
    <property type="gene ID" value="Mhun_0377"/>
</dbReference>
<dbReference type="InParanoid" id="Q2FLV4"/>
<evidence type="ECO:0000256" key="1">
    <source>
        <dbReference type="ARBA" id="ARBA00022649"/>
    </source>
</evidence>
<dbReference type="Pfam" id="PF07927">
    <property type="entry name" value="HicA_toxin"/>
    <property type="match status" value="1"/>
</dbReference>
<dbReference type="STRING" id="323259.Mhun_0377"/>
<evidence type="ECO:0000313" key="7">
    <source>
        <dbReference type="EMBL" id="ABD40143.1"/>
    </source>
</evidence>
<dbReference type="RefSeq" id="WP_011447437.1">
    <property type="nucleotide sequence ID" value="NC_007796.1"/>
</dbReference>
<keyword evidence="1" id="KW-1277">Toxin-antitoxin system</keyword>
<organism evidence="7 8">
    <name type="scientific">Methanospirillum hungatei JF-1 (strain ATCC 27890 / DSM 864 / NBRC 100397 / JF-1)</name>
    <dbReference type="NCBI Taxonomy" id="323259"/>
    <lineage>
        <taxon>Archaea</taxon>
        <taxon>Methanobacteriati</taxon>
        <taxon>Methanobacteriota</taxon>
        <taxon>Stenosarchaea group</taxon>
        <taxon>Methanomicrobia</taxon>
        <taxon>Methanomicrobiales</taxon>
        <taxon>Methanospirillaceae</taxon>
        <taxon>Methanospirillum</taxon>
    </lineage>
</organism>
<name>Q2FLV4_METHJ</name>
<proteinExistence type="predicted"/>
<evidence type="ECO:0000256" key="2">
    <source>
        <dbReference type="ARBA" id="ARBA00022722"/>
    </source>
</evidence>
<dbReference type="InterPro" id="IPR012933">
    <property type="entry name" value="HicA_mRNA_interferase"/>
</dbReference>
<dbReference type="Proteomes" id="UP000001941">
    <property type="component" value="Chromosome"/>
</dbReference>
<keyword evidence="4" id="KW-0378">Hydrolase</keyword>
<dbReference type="GO" id="GO:0016787">
    <property type="term" value="F:hydrolase activity"/>
    <property type="evidence" value="ECO:0007669"/>
    <property type="project" value="UniProtKB-KW"/>
</dbReference>
<reference evidence="8" key="1">
    <citation type="journal article" date="2016" name="Stand. Genomic Sci.">
        <title>Complete genome sequence of Methanospirillum hungatei type strain JF1.</title>
        <authorList>
            <person name="Gunsalus R.P."/>
            <person name="Cook L.E."/>
            <person name="Crable B."/>
            <person name="Rohlin L."/>
            <person name="McDonald E."/>
            <person name="Mouttaki H."/>
            <person name="Sieber J.R."/>
            <person name="Poweleit N."/>
            <person name="Zhou H."/>
            <person name="Lapidus A.L."/>
            <person name="Daligault H.E."/>
            <person name="Land M."/>
            <person name="Gilna P."/>
            <person name="Ivanova N."/>
            <person name="Kyrpides N."/>
            <person name="Culley D.E."/>
            <person name="McInerney M.J."/>
        </authorList>
    </citation>
    <scope>NUCLEOTIDE SEQUENCE [LARGE SCALE GENOMIC DNA]</scope>
    <source>
        <strain evidence="8">ATCC 27890 / DSM 864 / NBRC 100397 / JF-1</strain>
    </source>
</reference>
<keyword evidence="3" id="KW-0255">Endonuclease</keyword>
<dbReference type="GO" id="GO:0004519">
    <property type="term" value="F:endonuclease activity"/>
    <property type="evidence" value="ECO:0007669"/>
    <property type="project" value="UniProtKB-KW"/>
</dbReference>
<sequence>MTRLPVISGFEMVKILTRFGWTPVRQTGSHCIMKKQGSIFRIVIPQHRELRPGIIHQIMKEADLSIEQITKYL</sequence>
<keyword evidence="8" id="KW-1185">Reference proteome</keyword>
<evidence type="ECO:0000256" key="5">
    <source>
        <dbReference type="ARBA" id="ARBA00022884"/>
    </source>
</evidence>
<dbReference type="InterPro" id="IPR038570">
    <property type="entry name" value="HicA_sf"/>
</dbReference>
<dbReference type="EMBL" id="CP000254">
    <property type="protein sequence ID" value="ABD40143.1"/>
    <property type="molecule type" value="Genomic_DNA"/>
</dbReference>
<gene>
    <name evidence="7" type="ordered locus">Mhun_0377</name>
</gene>
<keyword evidence="2" id="KW-0540">Nuclease</keyword>